<evidence type="ECO:0000313" key="1">
    <source>
        <dbReference type="EMBL" id="CAH4035203.1"/>
    </source>
</evidence>
<dbReference type="AlphaFoldDB" id="A0A9P0XHN0"/>
<proteinExistence type="predicted"/>
<protein>
    <submittedName>
        <fullName evidence="1">Uncharacterized protein</fullName>
    </submittedName>
</protein>
<comment type="caution">
    <text evidence="1">The sequence shown here is derived from an EMBL/GenBank/DDBJ whole genome shotgun (WGS) entry which is preliminary data.</text>
</comment>
<organism evidence="1 2">
    <name type="scientific">Pieris brassicae</name>
    <name type="common">White butterfly</name>
    <name type="synonym">Large white butterfly</name>
    <dbReference type="NCBI Taxonomy" id="7116"/>
    <lineage>
        <taxon>Eukaryota</taxon>
        <taxon>Metazoa</taxon>
        <taxon>Ecdysozoa</taxon>
        <taxon>Arthropoda</taxon>
        <taxon>Hexapoda</taxon>
        <taxon>Insecta</taxon>
        <taxon>Pterygota</taxon>
        <taxon>Neoptera</taxon>
        <taxon>Endopterygota</taxon>
        <taxon>Lepidoptera</taxon>
        <taxon>Glossata</taxon>
        <taxon>Ditrysia</taxon>
        <taxon>Papilionoidea</taxon>
        <taxon>Pieridae</taxon>
        <taxon>Pierinae</taxon>
        <taxon>Pieris</taxon>
    </lineage>
</organism>
<sequence>MNSNDKPNAESFAQYLQSMVKLDSLEKMTADLDRELADSQNIMREIKTLFDSIPNAQHQYQFKRSQHEELARFVEAGTPKLLMPDMVVTNIVDIDNIVASMKKYAEELRKSLNEKECQTKFKTVTIEKLDLTPYAVSLDKLSKSLSNVKINTDVSGRSAELEGKLCQLCEDVTLFTQMVQVNGRLGEITQNCSNPSNNPVAPYDNIINKLLADINEVTYLLKNN</sequence>
<reference evidence="1" key="1">
    <citation type="submission" date="2022-05" db="EMBL/GenBank/DDBJ databases">
        <authorList>
            <person name="Okamura Y."/>
        </authorList>
    </citation>
    <scope>NUCLEOTIDE SEQUENCE</scope>
</reference>
<name>A0A9P0XHN0_PIEBR</name>
<evidence type="ECO:0000313" key="2">
    <source>
        <dbReference type="Proteomes" id="UP001152562"/>
    </source>
</evidence>
<dbReference type="EMBL" id="CALOZG010000042">
    <property type="protein sequence ID" value="CAH4035203.1"/>
    <property type="molecule type" value="Genomic_DNA"/>
</dbReference>
<gene>
    <name evidence="1" type="ORF">PIBRA_LOCUS11288</name>
</gene>
<accession>A0A9P0XHN0</accession>
<keyword evidence="2" id="KW-1185">Reference proteome</keyword>
<dbReference type="Proteomes" id="UP001152562">
    <property type="component" value="Unassembled WGS sequence"/>
</dbReference>